<dbReference type="PANTHER" id="PTHR33704">
    <property type="entry name" value="PROTEIN HEAT INTOLERANT 4-RELATED"/>
    <property type="match status" value="1"/>
</dbReference>
<name>A0A9Q0RE14_ANAIG</name>
<evidence type="ECO:0000313" key="3">
    <source>
        <dbReference type="Proteomes" id="UP001149090"/>
    </source>
</evidence>
<dbReference type="GO" id="GO:1900034">
    <property type="term" value="P:regulation of cellular response to heat"/>
    <property type="evidence" value="ECO:0007669"/>
    <property type="project" value="InterPro"/>
</dbReference>
<accession>A0A9Q0RE14</accession>
<reference evidence="2" key="1">
    <citation type="submission" date="2022-10" db="EMBL/GenBank/DDBJ databases">
        <title>Novel sulphate-reducing endosymbionts in the free-living metamonad Anaeramoeba.</title>
        <authorList>
            <person name="Jerlstrom-Hultqvist J."/>
            <person name="Cepicka I."/>
            <person name="Gallot-Lavallee L."/>
            <person name="Salas-Leiva D."/>
            <person name="Curtis B.A."/>
            <person name="Zahonova K."/>
            <person name="Pipaliya S."/>
            <person name="Dacks J."/>
            <person name="Roger A.J."/>
        </authorList>
    </citation>
    <scope>NUCLEOTIDE SEQUENCE</scope>
    <source>
        <strain evidence="2">BMAN</strain>
    </source>
</reference>
<sequence>MSFKYKKTRSKRNKPTREYKPKKKTKRQKRKIEEIFKSSESEEEKKREETSEEYSELSSEPEEIETLSEYEPESETETTTEIYEYFSDEPEEEKSKEKEEEKSEEKSKEKEKEKEEEKSNREIENEDLISQNQYIDSMIKKSQNKDPFTSTSVFFIGTEPNEYDSIFDHKWDFAHLKDQIFKSDGALYKKSVFLFGQTEPQQLQAGKNTFIPVIIAINIEYPPSETVKMESVQMKTEDRKEFTFQQLGIGWTTYKNYPNIHYLDIHRLRMNKFLKYSSEFTYCVPYIQEELLGRKPIIDRTVNAEFDYKGKKYQYQFQWDWYFSRDEKNNEIIADSLFDDIAKKLSLEKEDALKDKIFESAKFYKNETVERLKKERSIRQAKFAEIPQEKKDAFKSIKCYKFYPQNEPLIERWKSTFINRNYPKAIQIFPPKVVANRSPFKPIQTNMNNPDIWLKDL</sequence>
<evidence type="ECO:0000256" key="1">
    <source>
        <dbReference type="SAM" id="MobiDB-lite"/>
    </source>
</evidence>
<feature type="region of interest" description="Disordered" evidence="1">
    <location>
        <begin position="1"/>
        <end position="129"/>
    </location>
</feature>
<feature type="compositionally biased region" description="Basic residues" evidence="1">
    <location>
        <begin position="1"/>
        <end position="30"/>
    </location>
</feature>
<comment type="caution">
    <text evidence="2">The sequence shown here is derived from an EMBL/GenBank/DDBJ whole genome shotgun (WGS) entry which is preliminary data.</text>
</comment>
<dbReference type="OrthoDB" id="20554at2759"/>
<protein>
    <submittedName>
        <fullName evidence="2">Protein heat intolerant 4-related</fullName>
    </submittedName>
</protein>
<feature type="compositionally biased region" description="Basic and acidic residues" evidence="1">
    <location>
        <begin position="93"/>
        <end position="123"/>
    </location>
</feature>
<evidence type="ECO:0000313" key="2">
    <source>
        <dbReference type="EMBL" id="KAJ5076722.1"/>
    </source>
</evidence>
<dbReference type="EMBL" id="JAPDFW010000059">
    <property type="protein sequence ID" value="KAJ5076722.1"/>
    <property type="molecule type" value="Genomic_DNA"/>
</dbReference>
<organism evidence="2 3">
    <name type="scientific">Anaeramoeba ignava</name>
    <name type="common">Anaerobic marine amoeba</name>
    <dbReference type="NCBI Taxonomy" id="1746090"/>
    <lineage>
        <taxon>Eukaryota</taxon>
        <taxon>Metamonada</taxon>
        <taxon>Anaeramoebidae</taxon>
        <taxon>Anaeramoeba</taxon>
    </lineage>
</organism>
<dbReference type="InterPro" id="IPR039313">
    <property type="entry name" value="HIT4"/>
</dbReference>
<feature type="compositionally biased region" description="Basic and acidic residues" evidence="1">
    <location>
        <begin position="31"/>
        <end position="49"/>
    </location>
</feature>
<proteinExistence type="predicted"/>
<dbReference type="AlphaFoldDB" id="A0A9Q0RE14"/>
<keyword evidence="3" id="KW-1185">Reference proteome</keyword>
<gene>
    <name evidence="2" type="ORF">M0811_00039</name>
</gene>
<feature type="compositionally biased region" description="Acidic residues" evidence="1">
    <location>
        <begin position="50"/>
        <end position="78"/>
    </location>
</feature>
<dbReference type="PANTHER" id="PTHR33704:SF1">
    <property type="entry name" value="PROTEIN HEAT INTOLERANT 4-RELATED"/>
    <property type="match status" value="1"/>
</dbReference>
<dbReference type="Proteomes" id="UP001149090">
    <property type="component" value="Unassembled WGS sequence"/>
</dbReference>